<protein>
    <submittedName>
        <fullName evidence="5">Histidine triad nucleotide-binding protein</fullName>
    </submittedName>
</protein>
<feature type="domain" description="HIT" evidence="4">
    <location>
        <begin position="10"/>
        <end position="117"/>
    </location>
</feature>
<evidence type="ECO:0000313" key="6">
    <source>
        <dbReference type="Proteomes" id="UP000246722"/>
    </source>
</evidence>
<evidence type="ECO:0000259" key="4">
    <source>
        <dbReference type="PROSITE" id="PS51084"/>
    </source>
</evidence>
<evidence type="ECO:0000313" key="5">
    <source>
        <dbReference type="EMBL" id="PXA67500.1"/>
    </source>
</evidence>
<keyword evidence="6" id="KW-1185">Reference proteome</keyword>
<organism evidence="5 6">
    <name type="scientific">Cryobacterium arcticum</name>
    <dbReference type="NCBI Taxonomy" id="670052"/>
    <lineage>
        <taxon>Bacteria</taxon>
        <taxon>Bacillati</taxon>
        <taxon>Actinomycetota</taxon>
        <taxon>Actinomycetes</taxon>
        <taxon>Micrococcales</taxon>
        <taxon>Microbacteriaceae</taxon>
        <taxon>Cryobacterium</taxon>
    </lineage>
</organism>
<feature type="short sequence motif" description="Histidine triad motif" evidence="2 3">
    <location>
        <begin position="102"/>
        <end position="106"/>
    </location>
</feature>
<dbReference type="PANTHER" id="PTHR23089">
    <property type="entry name" value="HISTIDINE TRIAD HIT PROTEIN"/>
    <property type="match status" value="1"/>
</dbReference>
<evidence type="ECO:0000256" key="2">
    <source>
        <dbReference type="PIRSR" id="PIRSR601310-3"/>
    </source>
</evidence>
<comment type="caution">
    <text evidence="5">The sequence shown here is derived from an EMBL/GenBank/DDBJ whole genome shotgun (WGS) entry which is preliminary data.</text>
</comment>
<dbReference type="GO" id="GO:0003824">
    <property type="term" value="F:catalytic activity"/>
    <property type="evidence" value="ECO:0007669"/>
    <property type="project" value="InterPro"/>
</dbReference>
<evidence type="ECO:0000256" key="3">
    <source>
        <dbReference type="PROSITE-ProRule" id="PRU00464"/>
    </source>
</evidence>
<dbReference type="Proteomes" id="UP000246722">
    <property type="component" value="Unassembled WGS sequence"/>
</dbReference>
<dbReference type="SUPFAM" id="SSF54197">
    <property type="entry name" value="HIT-like"/>
    <property type="match status" value="1"/>
</dbReference>
<dbReference type="InterPro" id="IPR036265">
    <property type="entry name" value="HIT-like_sf"/>
</dbReference>
<reference evidence="5 6" key="1">
    <citation type="submission" date="2018-05" db="EMBL/GenBank/DDBJ databases">
        <title>Genetic diversity of glacier-inhabiting Cryobacterium bacteria in China and description of Cryobacterium mengkeensis sp. nov. and Arthrobacter glacialis sp. nov.</title>
        <authorList>
            <person name="Liu Q."/>
            <person name="Xin Y.-H."/>
        </authorList>
    </citation>
    <scope>NUCLEOTIDE SEQUENCE [LARGE SCALE GENOMIC DNA]</scope>
    <source>
        <strain evidence="5 6">SK-1</strain>
    </source>
</reference>
<dbReference type="PRINTS" id="PR00332">
    <property type="entry name" value="HISTRIAD"/>
</dbReference>
<dbReference type="Gene3D" id="3.30.428.10">
    <property type="entry name" value="HIT-like"/>
    <property type="match status" value="1"/>
</dbReference>
<dbReference type="EMBL" id="QHLY01000012">
    <property type="protein sequence ID" value="PXA67500.1"/>
    <property type="molecule type" value="Genomic_DNA"/>
</dbReference>
<feature type="active site" description="Tele-AMP-histidine intermediate" evidence="1">
    <location>
        <position position="104"/>
    </location>
</feature>
<name>A0A317ZLX0_9MICO</name>
<dbReference type="PROSITE" id="PS51084">
    <property type="entry name" value="HIT_2"/>
    <property type="match status" value="1"/>
</dbReference>
<dbReference type="RefSeq" id="WP_110127183.1">
    <property type="nucleotide sequence ID" value="NZ_QHLY01000012.1"/>
</dbReference>
<dbReference type="InterPro" id="IPR011146">
    <property type="entry name" value="HIT-like"/>
</dbReference>
<sequence length="120" mass="12587">MASPGAEPSIFSRIAAREIPATIVAETDHIIAFNDIAPQAPVHVVVTTKTEQYQNVGQLAAADPALLAELVAVAERVALEHCDGEYRLIFNTGASAGQTVFHVHAHVLGGVLEEGTLAAH</sequence>
<accession>A0A317ZLX0</accession>
<dbReference type="OrthoDB" id="9784774at2"/>
<evidence type="ECO:0000256" key="1">
    <source>
        <dbReference type="PIRSR" id="PIRSR601310-1"/>
    </source>
</evidence>
<dbReference type="InterPro" id="IPR001310">
    <property type="entry name" value="Histidine_triad_HIT"/>
</dbReference>
<proteinExistence type="predicted"/>
<dbReference type="AlphaFoldDB" id="A0A317ZLX0"/>
<dbReference type="Pfam" id="PF01230">
    <property type="entry name" value="HIT"/>
    <property type="match status" value="1"/>
</dbReference>
<gene>
    <name evidence="5" type="ORF">CTB96_12310</name>
</gene>